<keyword evidence="6" id="KW-1185">Reference proteome</keyword>
<dbReference type="GO" id="GO:0043161">
    <property type="term" value="P:proteasome-mediated ubiquitin-dependent protein catabolic process"/>
    <property type="evidence" value="ECO:0007669"/>
    <property type="project" value="TreeGrafter"/>
</dbReference>
<dbReference type="InterPro" id="IPR001841">
    <property type="entry name" value="Znf_RING"/>
</dbReference>
<dbReference type="GO" id="GO:0012505">
    <property type="term" value="C:endomembrane system"/>
    <property type="evidence" value="ECO:0007669"/>
    <property type="project" value="TreeGrafter"/>
</dbReference>
<gene>
    <name evidence="7" type="primary">LOC120112090</name>
</gene>
<protein>
    <submittedName>
        <fullName evidence="7">RING-H2 finger protein ATL57-like</fullName>
    </submittedName>
</protein>
<dbReference type="PANTHER" id="PTHR22763">
    <property type="entry name" value="RING ZINC FINGER PROTEIN"/>
    <property type="match status" value="1"/>
</dbReference>
<dbReference type="KEGG" id="pda:120112090"/>
<dbReference type="GO" id="GO:0061630">
    <property type="term" value="F:ubiquitin protein ligase activity"/>
    <property type="evidence" value="ECO:0007669"/>
    <property type="project" value="TreeGrafter"/>
</dbReference>
<dbReference type="RefSeq" id="XP_038986585.1">
    <property type="nucleotide sequence ID" value="XM_039130657.1"/>
</dbReference>
<evidence type="ECO:0000256" key="1">
    <source>
        <dbReference type="ARBA" id="ARBA00022723"/>
    </source>
</evidence>
<accession>A0A8B9AJS0</accession>
<dbReference type="InterPro" id="IPR013083">
    <property type="entry name" value="Znf_RING/FYVE/PHD"/>
</dbReference>
<keyword evidence="3" id="KW-0862">Zinc</keyword>
<dbReference type="SMART" id="SM00184">
    <property type="entry name" value="RING"/>
    <property type="match status" value="1"/>
</dbReference>
<dbReference type="InterPro" id="IPR050731">
    <property type="entry name" value="HRD1_E3_ubiq-ligases"/>
</dbReference>
<dbReference type="SUPFAM" id="SSF57850">
    <property type="entry name" value="RING/U-box"/>
    <property type="match status" value="1"/>
</dbReference>
<evidence type="ECO:0000256" key="3">
    <source>
        <dbReference type="ARBA" id="ARBA00022833"/>
    </source>
</evidence>
<dbReference type="AlphaFoldDB" id="A0A8B9AJS0"/>
<evidence type="ECO:0000256" key="4">
    <source>
        <dbReference type="PROSITE-ProRule" id="PRU00175"/>
    </source>
</evidence>
<reference evidence="7" key="2">
    <citation type="submission" date="2025-08" db="UniProtKB">
        <authorList>
            <consortium name="RefSeq"/>
        </authorList>
    </citation>
    <scope>IDENTIFICATION</scope>
    <source>
        <tissue evidence="7">Young leaves</tissue>
    </source>
</reference>
<evidence type="ECO:0000313" key="6">
    <source>
        <dbReference type="Proteomes" id="UP000228380"/>
    </source>
</evidence>
<evidence type="ECO:0000256" key="2">
    <source>
        <dbReference type="ARBA" id="ARBA00022771"/>
    </source>
</evidence>
<dbReference type="Gene3D" id="3.30.40.10">
    <property type="entry name" value="Zinc/RING finger domain, C3HC4 (zinc finger)"/>
    <property type="match status" value="1"/>
</dbReference>
<dbReference type="PROSITE" id="PS50089">
    <property type="entry name" value="ZF_RING_2"/>
    <property type="match status" value="1"/>
</dbReference>
<keyword evidence="1" id="KW-0479">Metal-binding</keyword>
<dbReference type="GO" id="GO:0008270">
    <property type="term" value="F:zinc ion binding"/>
    <property type="evidence" value="ECO:0007669"/>
    <property type="project" value="UniProtKB-KW"/>
</dbReference>
<dbReference type="Pfam" id="PF13639">
    <property type="entry name" value="zf-RING_2"/>
    <property type="match status" value="1"/>
</dbReference>
<dbReference type="Proteomes" id="UP000228380">
    <property type="component" value="Chromosome 10"/>
</dbReference>
<sequence>MMQYNLELDDDGSRFLLETKNSKTCNLRLTAFASRRRRKPSVAEAGIFFHRRHKRRWLDGETIKNGTQMDLCHKRFFQDLDSLLDSRAALKIFERMILELDFGGCEKKLAKNWVHDVSKFGCMAAMAAAGMRAKMMTMVVEFSGVKIETYEDKDMMDYEESEEEEEEEEEVCCICFEEKEKVEEVEKLACSHSFHGHCIEEWFQRQQRCPLCRSDVH</sequence>
<keyword evidence="2 4" id="KW-0863">Zinc-finger</keyword>
<reference evidence="6" key="1">
    <citation type="journal article" date="2019" name="Nat. Commun.">
        <title>Genome-wide association mapping of date palm fruit traits.</title>
        <authorList>
            <person name="Hazzouri K.M."/>
            <person name="Gros-Balthazard M."/>
            <person name="Flowers J.M."/>
            <person name="Copetti D."/>
            <person name="Lemansour A."/>
            <person name="Lebrun M."/>
            <person name="Masmoudi K."/>
            <person name="Ferrand S."/>
            <person name="Dhar M.I."/>
            <person name="Fresquez Z.A."/>
            <person name="Rosas U."/>
            <person name="Zhang J."/>
            <person name="Talag J."/>
            <person name="Lee S."/>
            <person name="Kudrna D."/>
            <person name="Powell R.F."/>
            <person name="Leitch I.J."/>
            <person name="Krueger R.R."/>
            <person name="Wing R.A."/>
            <person name="Amiri K.M.A."/>
            <person name="Purugganan M.D."/>
        </authorList>
    </citation>
    <scope>NUCLEOTIDE SEQUENCE [LARGE SCALE GENOMIC DNA]</scope>
    <source>
        <strain evidence="6">cv. Khalas</strain>
    </source>
</reference>
<evidence type="ECO:0000259" key="5">
    <source>
        <dbReference type="PROSITE" id="PS50089"/>
    </source>
</evidence>
<name>A0A8B9AJS0_PHODC</name>
<evidence type="ECO:0000313" key="7">
    <source>
        <dbReference type="RefSeq" id="XP_038986585.1"/>
    </source>
</evidence>
<dbReference type="OrthoDB" id="1433600at2759"/>
<dbReference type="GeneID" id="120112090"/>
<feature type="domain" description="RING-type" evidence="5">
    <location>
        <begin position="172"/>
        <end position="213"/>
    </location>
</feature>
<proteinExistence type="predicted"/>
<organism evidence="6 7">
    <name type="scientific">Phoenix dactylifera</name>
    <name type="common">Date palm</name>
    <dbReference type="NCBI Taxonomy" id="42345"/>
    <lineage>
        <taxon>Eukaryota</taxon>
        <taxon>Viridiplantae</taxon>
        <taxon>Streptophyta</taxon>
        <taxon>Embryophyta</taxon>
        <taxon>Tracheophyta</taxon>
        <taxon>Spermatophyta</taxon>
        <taxon>Magnoliopsida</taxon>
        <taxon>Liliopsida</taxon>
        <taxon>Arecaceae</taxon>
        <taxon>Coryphoideae</taxon>
        <taxon>Phoeniceae</taxon>
        <taxon>Phoenix</taxon>
    </lineage>
</organism>